<dbReference type="Gene3D" id="1.10.220.150">
    <property type="entry name" value="Arf GTPase activating protein"/>
    <property type="match status" value="1"/>
</dbReference>
<evidence type="ECO:0000256" key="4">
    <source>
        <dbReference type="ARBA" id="ARBA00022723"/>
    </source>
</evidence>
<proteinExistence type="predicted"/>
<dbReference type="AlphaFoldDB" id="A0AAV7TC27"/>
<keyword evidence="2" id="KW-0343">GTPase activation</keyword>
<organism evidence="11 12">
    <name type="scientific">Pleurodeles waltl</name>
    <name type="common">Iberian ribbed newt</name>
    <dbReference type="NCBI Taxonomy" id="8319"/>
    <lineage>
        <taxon>Eukaryota</taxon>
        <taxon>Metazoa</taxon>
        <taxon>Chordata</taxon>
        <taxon>Craniata</taxon>
        <taxon>Vertebrata</taxon>
        <taxon>Euteleostomi</taxon>
        <taxon>Amphibia</taxon>
        <taxon>Batrachia</taxon>
        <taxon>Caudata</taxon>
        <taxon>Salamandroidea</taxon>
        <taxon>Salamandridae</taxon>
        <taxon>Pleurodelinae</taxon>
        <taxon>Pleurodeles</taxon>
    </lineage>
</organism>
<evidence type="ECO:0000256" key="2">
    <source>
        <dbReference type="ARBA" id="ARBA00022468"/>
    </source>
</evidence>
<dbReference type="SUPFAM" id="SSF50729">
    <property type="entry name" value="PH domain-like"/>
    <property type="match status" value="2"/>
</dbReference>
<dbReference type="PROSITE" id="PS50115">
    <property type="entry name" value="ARFGAP"/>
    <property type="match status" value="1"/>
</dbReference>
<dbReference type="GO" id="GO:0005096">
    <property type="term" value="F:GTPase activator activity"/>
    <property type="evidence" value="ECO:0007669"/>
    <property type="project" value="UniProtKB-KW"/>
</dbReference>
<dbReference type="PRINTS" id="PR00405">
    <property type="entry name" value="REVINTRACTNG"/>
</dbReference>
<feature type="domain" description="Arf-GAP" evidence="10">
    <location>
        <begin position="77"/>
        <end position="196"/>
    </location>
</feature>
<protein>
    <recommendedName>
        <fullName evidence="13">Arf-GAP with dual PH domain-containing protein 1-like</fullName>
    </recommendedName>
</protein>
<keyword evidence="12" id="KW-1185">Reference proteome</keyword>
<dbReference type="SMART" id="SM00105">
    <property type="entry name" value="ArfGap"/>
    <property type="match status" value="1"/>
</dbReference>
<comment type="subcellular location">
    <subcellularLocation>
        <location evidence="1">Cytoplasm</location>
    </subcellularLocation>
</comment>
<dbReference type="GO" id="GO:1902936">
    <property type="term" value="F:phosphatidylinositol bisphosphate binding"/>
    <property type="evidence" value="ECO:0007669"/>
    <property type="project" value="InterPro"/>
</dbReference>
<dbReference type="CDD" id="cd01251">
    <property type="entry name" value="PH2_ADAP"/>
    <property type="match status" value="1"/>
</dbReference>
<feature type="domain" description="PH" evidence="9">
    <location>
        <begin position="199"/>
        <end position="300"/>
    </location>
</feature>
<evidence type="ECO:0000313" key="12">
    <source>
        <dbReference type="Proteomes" id="UP001066276"/>
    </source>
</evidence>
<keyword evidence="7" id="KW-0862">Zinc</keyword>
<dbReference type="InterPro" id="IPR038508">
    <property type="entry name" value="ArfGAP_dom_sf"/>
</dbReference>
<evidence type="ECO:0008006" key="13">
    <source>
        <dbReference type="Google" id="ProtNLM"/>
    </source>
</evidence>
<name>A0AAV7TC27_PLEWA</name>
<dbReference type="GO" id="GO:0005886">
    <property type="term" value="C:plasma membrane"/>
    <property type="evidence" value="ECO:0007669"/>
    <property type="project" value="TreeGrafter"/>
</dbReference>
<dbReference type="InterPro" id="IPR037278">
    <property type="entry name" value="ARFGAP/RecO"/>
</dbReference>
<dbReference type="Proteomes" id="UP001066276">
    <property type="component" value="Chromosome 4_1"/>
</dbReference>
<dbReference type="PANTHER" id="PTHR46021:SF1">
    <property type="entry name" value="ARFGAP WITH DUAL PH DOMAINS 1"/>
    <property type="match status" value="1"/>
</dbReference>
<reference evidence="11" key="1">
    <citation type="journal article" date="2022" name="bioRxiv">
        <title>Sequencing and chromosome-scale assembly of the giantPleurodeles waltlgenome.</title>
        <authorList>
            <person name="Brown T."/>
            <person name="Elewa A."/>
            <person name="Iarovenko S."/>
            <person name="Subramanian E."/>
            <person name="Araus A.J."/>
            <person name="Petzold A."/>
            <person name="Susuki M."/>
            <person name="Suzuki K.-i.T."/>
            <person name="Hayashi T."/>
            <person name="Toyoda A."/>
            <person name="Oliveira C."/>
            <person name="Osipova E."/>
            <person name="Leigh N.D."/>
            <person name="Simon A."/>
            <person name="Yun M.H."/>
        </authorList>
    </citation>
    <scope>NUCLEOTIDE SEQUENCE</scope>
    <source>
        <strain evidence="11">20211129_DDA</strain>
        <tissue evidence="11">Liver</tissue>
    </source>
</reference>
<dbReference type="PROSITE" id="PS50003">
    <property type="entry name" value="PH_DOMAIN"/>
    <property type="match status" value="2"/>
</dbReference>
<dbReference type="Gene3D" id="2.30.29.30">
    <property type="entry name" value="Pleckstrin-homology domain (PH domain)/Phosphotyrosine-binding domain (PTB)"/>
    <property type="match status" value="2"/>
</dbReference>
<evidence type="ECO:0000256" key="7">
    <source>
        <dbReference type="ARBA" id="ARBA00022833"/>
    </source>
</evidence>
<dbReference type="InterPro" id="IPR011993">
    <property type="entry name" value="PH-like_dom_sf"/>
</dbReference>
<evidence type="ECO:0000313" key="11">
    <source>
        <dbReference type="EMBL" id="KAJ1173621.1"/>
    </source>
</evidence>
<dbReference type="FunFam" id="2.30.29.30:FF:000080">
    <property type="entry name" value="Arf-GAP with dual PH domain-containing protein 1"/>
    <property type="match status" value="1"/>
</dbReference>
<evidence type="ECO:0000259" key="10">
    <source>
        <dbReference type="PROSITE" id="PS50115"/>
    </source>
</evidence>
<dbReference type="InterPro" id="IPR001849">
    <property type="entry name" value="PH_domain"/>
</dbReference>
<dbReference type="GO" id="GO:0005547">
    <property type="term" value="F:phosphatidylinositol-3,4,5-trisphosphate binding"/>
    <property type="evidence" value="ECO:0007669"/>
    <property type="project" value="TreeGrafter"/>
</dbReference>
<evidence type="ECO:0000256" key="8">
    <source>
        <dbReference type="PROSITE-ProRule" id="PRU00288"/>
    </source>
</evidence>
<dbReference type="GO" id="GO:0008270">
    <property type="term" value="F:zinc ion binding"/>
    <property type="evidence" value="ECO:0007669"/>
    <property type="project" value="UniProtKB-KW"/>
</dbReference>
<dbReference type="InterPro" id="IPR037849">
    <property type="entry name" value="PH1_ADAP"/>
</dbReference>
<dbReference type="SMART" id="SM00233">
    <property type="entry name" value="PH"/>
    <property type="match status" value="2"/>
</dbReference>
<evidence type="ECO:0000256" key="5">
    <source>
        <dbReference type="ARBA" id="ARBA00022737"/>
    </source>
</evidence>
<keyword evidence="3" id="KW-0963">Cytoplasm</keyword>
<dbReference type="Pfam" id="PF00169">
    <property type="entry name" value="PH"/>
    <property type="match status" value="2"/>
</dbReference>
<dbReference type="PANTHER" id="PTHR46021">
    <property type="entry name" value="ARF-GAP WITH DUAL PH DOMAIN-CONTAINING PROTEIN 1-LIKE PROTEIN"/>
    <property type="match status" value="1"/>
</dbReference>
<dbReference type="FunFam" id="2.30.29.30:FF:000099">
    <property type="entry name" value="Arf-GAP with dual PH domain-containing protein 1"/>
    <property type="match status" value="1"/>
</dbReference>
<evidence type="ECO:0000259" key="9">
    <source>
        <dbReference type="PROSITE" id="PS50003"/>
    </source>
</evidence>
<keyword evidence="6 8" id="KW-0863">Zinc-finger</keyword>
<gene>
    <name evidence="11" type="ORF">NDU88_005450</name>
</gene>
<evidence type="ECO:0000256" key="3">
    <source>
        <dbReference type="ARBA" id="ARBA00022490"/>
    </source>
</evidence>
<dbReference type="CDD" id="cd13252">
    <property type="entry name" value="PH1_ADAP"/>
    <property type="match status" value="1"/>
</dbReference>
<dbReference type="InterPro" id="IPR037851">
    <property type="entry name" value="PH2_ADAP"/>
</dbReference>
<sequence length="445" mass="51361">MNDLPVPLPRTLNVEPTVGGGFVFYEFTEAKENRSLSFEFTEDKQTNKETCGPEELGVVGHTVTPADMECTKEIDHQQTMKALAQQAGNDTCADCGAAETTWASYTLGVFICRNCSGIHQNLYEHSQVKCLEDPWEAAEVQFMEKHGNEVAKSKYAVHVPIYYYQPTHRDCQVLREEWIRAKYERKEFTKPDKLKLCINGVREGTLWKRGRDNKQFLIRKFVLSEREGTLKYFKTQEGKEPKCVIKVDSINASFQPSKIGNPNGLQITHRKDSKTRNIFLYHEDGEEIVNWFNAIRMAQFNYFKVAFPTAVDKEIVNRMTQNFLKEGYMEKTGPKQTEGFRKRWFTLDHRRLMYFKNPMDAFPKGEVFLGSTSHGYDVKKGLPEGTLGNFTWRHGITIVTPERNYLLTCETDKEQQTWVQALTEVLGKPMTPQDCAAEAHFRHRS</sequence>
<keyword evidence="4" id="KW-0479">Metal-binding</keyword>
<comment type="caution">
    <text evidence="11">The sequence shown here is derived from an EMBL/GenBank/DDBJ whole genome shotgun (WGS) entry which is preliminary data.</text>
</comment>
<dbReference type="EMBL" id="JANPWB010000007">
    <property type="protein sequence ID" value="KAJ1173621.1"/>
    <property type="molecule type" value="Genomic_DNA"/>
</dbReference>
<feature type="domain" description="PH" evidence="9">
    <location>
        <begin position="322"/>
        <end position="427"/>
    </location>
</feature>
<accession>A0AAV7TC27</accession>
<dbReference type="SUPFAM" id="SSF57863">
    <property type="entry name" value="ArfGap/RecO-like zinc finger"/>
    <property type="match status" value="1"/>
</dbReference>
<keyword evidence="5" id="KW-0677">Repeat</keyword>
<evidence type="ECO:0000256" key="1">
    <source>
        <dbReference type="ARBA" id="ARBA00004496"/>
    </source>
</evidence>
<dbReference type="Pfam" id="PF01412">
    <property type="entry name" value="ArfGap"/>
    <property type="match status" value="1"/>
</dbReference>
<dbReference type="InterPro" id="IPR001164">
    <property type="entry name" value="ArfGAP_dom"/>
</dbReference>
<evidence type="ECO:0000256" key="6">
    <source>
        <dbReference type="ARBA" id="ARBA00022771"/>
    </source>
</evidence>
<dbReference type="InterPro" id="IPR052589">
    <property type="entry name" value="Arf-GAP_dual-PH_domain"/>
</dbReference>
<dbReference type="GO" id="GO:0005737">
    <property type="term" value="C:cytoplasm"/>
    <property type="evidence" value="ECO:0007669"/>
    <property type="project" value="UniProtKB-SubCell"/>
</dbReference>